<dbReference type="Proteomes" id="UP001060215">
    <property type="component" value="Chromosome 13"/>
</dbReference>
<comment type="caution">
    <text evidence="1">The sequence shown here is derived from an EMBL/GenBank/DDBJ whole genome shotgun (WGS) entry which is preliminary data.</text>
</comment>
<proteinExistence type="predicted"/>
<protein>
    <submittedName>
        <fullName evidence="1">MADS-box transcription factor 27</fullName>
    </submittedName>
</protein>
<evidence type="ECO:0000313" key="2">
    <source>
        <dbReference type="Proteomes" id="UP001060215"/>
    </source>
</evidence>
<dbReference type="EMBL" id="CM045770">
    <property type="protein sequence ID" value="KAI7991042.1"/>
    <property type="molecule type" value="Genomic_DNA"/>
</dbReference>
<accession>A0ACC0FSJ1</accession>
<reference evidence="1 2" key="1">
    <citation type="journal article" date="2022" name="Plant J.">
        <title>Chromosome-level genome of Camellia lanceoleosa provides a valuable resource for understanding genome evolution and self-incompatibility.</title>
        <authorList>
            <person name="Gong W."/>
            <person name="Xiao S."/>
            <person name="Wang L."/>
            <person name="Liao Z."/>
            <person name="Chang Y."/>
            <person name="Mo W."/>
            <person name="Hu G."/>
            <person name="Li W."/>
            <person name="Zhao G."/>
            <person name="Zhu H."/>
            <person name="Hu X."/>
            <person name="Ji K."/>
            <person name="Xiang X."/>
            <person name="Song Q."/>
            <person name="Yuan D."/>
            <person name="Jin S."/>
            <person name="Zhang L."/>
        </authorList>
    </citation>
    <scope>NUCLEOTIDE SEQUENCE [LARGE SCALE GENOMIC DNA]</scope>
    <source>
        <strain evidence="1">SQ_2022a</strain>
    </source>
</reference>
<organism evidence="1 2">
    <name type="scientific">Camellia lanceoleosa</name>
    <dbReference type="NCBI Taxonomy" id="1840588"/>
    <lineage>
        <taxon>Eukaryota</taxon>
        <taxon>Viridiplantae</taxon>
        <taxon>Streptophyta</taxon>
        <taxon>Embryophyta</taxon>
        <taxon>Tracheophyta</taxon>
        <taxon>Spermatophyta</taxon>
        <taxon>Magnoliopsida</taxon>
        <taxon>eudicotyledons</taxon>
        <taxon>Gunneridae</taxon>
        <taxon>Pentapetalae</taxon>
        <taxon>asterids</taxon>
        <taxon>Ericales</taxon>
        <taxon>Theaceae</taxon>
        <taxon>Camellia</taxon>
    </lineage>
</organism>
<name>A0ACC0FSJ1_9ERIC</name>
<evidence type="ECO:0000313" key="1">
    <source>
        <dbReference type="EMBL" id="KAI7991042.1"/>
    </source>
</evidence>
<keyword evidence="2" id="KW-1185">Reference proteome</keyword>
<sequence length="258" mass="29621">MSRESSLLSPNSAKLWQREAESLRQQLNYLQESHKVQKRGLGYSFEKIMQEQTQNMILVPNFRIKTRFSFKNTRTTFSLSKPKELSDLSVEDLENLEGQLETSLKGIRTKKVQKFRYQILTNEIQELNHQGVISHQENMKLYTEVNVLRRENTELHKKRRVEVAATNEVVHGGNVKSQGGNEYVDEGIVMGGVNGSTDAQGHDGLSNYAYAELLKTEQLRMYGDDDLADKSYFFSSVCLKENVSNVMKQSLREFGLDE</sequence>
<gene>
    <name evidence="1" type="ORF">LOK49_LG12G00924</name>
</gene>